<sequence length="115" mass="12801">MASKVDWYYRRSGCTTCKKMDAFLEEHSIVPKETSSANKERLGPEAAFEIVETVSKVIAARGKSVVEFKTKDADEELLKKHLLGPTGSLRSPIVRKGKTLYVGFNDEAFADSMVK</sequence>
<proteinExistence type="inferred from homology"/>
<evidence type="ECO:0000313" key="2">
    <source>
        <dbReference type="EMBL" id="TWT55829.1"/>
    </source>
</evidence>
<name>A0A5C5WZV0_9PLAN</name>
<gene>
    <name evidence="2" type="ORF">KOR42_26400</name>
</gene>
<protein>
    <submittedName>
        <fullName evidence="2">Transcriptional regulator Spx</fullName>
    </submittedName>
</protein>
<dbReference type="SUPFAM" id="SSF52833">
    <property type="entry name" value="Thioredoxin-like"/>
    <property type="match status" value="1"/>
</dbReference>
<dbReference type="Gene3D" id="3.40.30.10">
    <property type="entry name" value="Glutaredoxin"/>
    <property type="match status" value="1"/>
</dbReference>
<dbReference type="AlphaFoldDB" id="A0A5C5WZV0"/>
<dbReference type="Proteomes" id="UP000317243">
    <property type="component" value="Unassembled WGS sequence"/>
</dbReference>
<comment type="similarity">
    <text evidence="1">Belongs to the ArsC family.</text>
</comment>
<dbReference type="Pfam" id="PF03960">
    <property type="entry name" value="ArsC"/>
    <property type="match status" value="1"/>
</dbReference>
<dbReference type="InterPro" id="IPR036249">
    <property type="entry name" value="Thioredoxin-like_sf"/>
</dbReference>
<evidence type="ECO:0000256" key="1">
    <source>
        <dbReference type="ARBA" id="ARBA00007198"/>
    </source>
</evidence>
<comment type="caution">
    <text evidence="2">The sequence shown here is derived from an EMBL/GenBank/DDBJ whole genome shotgun (WGS) entry which is preliminary data.</text>
</comment>
<keyword evidence="3" id="KW-1185">Reference proteome</keyword>
<accession>A0A5C5WZV0</accession>
<dbReference type="OrthoDB" id="7063904at2"/>
<organism evidence="2 3">
    <name type="scientific">Thalassoglobus neptunius</name>
    <dbReference type="NCBI Taxonomy" id="1938619"/>
    <lineage>
        <taxon>Bacteria</taxon>
        <taxon>Pseudomonadati</taxon>
        <taxon>Planctomycetota</taxon>
        <taxon>Planctomycetia</taxon>
        <taxon>Planctomycetales</taxon>
        <taxon>Planctomycetaceae</taxon>
        <taxon>Thalassoglobus</taxon>
    </lineage>
</organism>
<dbReference type="RefSeq" id="WP_146510162.1">
    <property type="nucleotide sequence ID" value="NZ_SIHI01000002.1"/>
</dbReference>
<reference evidence="2 3" key="1">
    <citation type="submission" date="2019-02" db="EMBL/GenBank/DDBJ databases">
        <title>Deep-cultivation of Planctomycetes and their phenomic and genomic characterization uncovers novel biology.</title>
        <authorList>
            <person name="Wiegand S."/>
            <person name="Jogler M."/>
            <person name="Boedeker C."/>
            <person name="Pinto D."/>
            <person name="Vollmers J."/>
            <person name="Rivas-Marin E."/>
            <person name="Kohn T."/>
            <person name="Peeters S.H."/>
            <person name="Heuer A."/>
            <person name="Rast P."/>
            <person name="Oberbeckmann S."/>
            <person name="Bunk B."/>
            <person name="Jeske O."/>
            <person name="Meyerdierks A."/>
            <person name="Storesund J.E."/>
            <person name="Kallscheuer N."/>
            <person name="Luecker S."/>
            <person name="Lage O.M."/>
            <person name="Pohl T."/>
            <person name="Merkel B.J."/>
            <person name="Hornburger P."/>
            <person name="Mueller R.-W."/>
            <person name="Bruemmer F."/>
            <person name="Labrenz M."/>
            <person name="Spormann A.M."/>
            <person name="Op Den Camp H."/>
            <person name="Overmann J."/>
            <person name="Amann R."/>
            <person name="Jetten M.S.M."/>
            <person name="Mascher T."/>
            <person name="Medema M.H."/>
            <person name="Devos D.P."/>
            <person name="Kaster A.-K."/>
            <person name="Ovreas L."/>
            <person name="Rohde M."/>
            <person name="Galperin M.Y."/>
            <person name="Jogler C."/>
        </authorList>
    </citation>
    <scope>NUCLEOTIDE SEQUENCE [LARGE SCALE GENOMIC DNA]</scope>
    <source>
        <strain evidence="2 3">KOR42</strain>
    </source>
</reference>
<dbReference type="EMBL" id="SIHI01000002">
    <property type="protein sequence ID" value="TWT55829.1"/>
    <property type="molecule type" value="Genomic_DNA"/>
</dbReference>
<dbReference type="NCBIfam" id="NF041106">
    <property type="entry name" value="ArsC_rel_Se_1"/>
    <property type="match status" value="1"/>
</dbReference>
<evidence type="ECO:0000313" key="3">
    <source>
        <dbReference type="Proteomes" id="UP000317243"/>
    </source>
</evidence>
<dbReference type="InterPro" id="IPR006660">
    <property type="entry name" value="Arsenate_reductase-like"/>
</dbReference>